<evidence type="ECO:0000259" key="3">
    <source>
        <dbReference type="PROSITE" id="PS50003"/>
    </source>
</evidence>
<dbReference type="RefSeq" id="XP_020850750.1">
    <property type="nucleotide sequence ID" value="XM_020995091.1"/>
</dbReference>
<dbReference type="KEGG" id="pcw:110214273"/>
<dbReference type="InterPro" id="IPR011993">
    <property type="entry name" value="PH-like_dom_sf"/>
</dbReference>
<name>A0A6P5KXM5_PHACI</name>
<dbReference type="SMART" id="SM00233">
    <property type="entry name" value="PH"/>
    <property type="match status" value="1"/>
</dbReference>
<dbReference type="FunCoup" id="A0A6P5KXM5">
    <property type="interactions" value="7"/>
</dbReference>
<dbReference type="CDD" id="cd23949">
    <property type="entry name" value="Niban-like"/>
    <property type="match status" value="1"/>
</dbReference>
<dbReference type="Proteomes" id="UP000515140">
    <property type="component" value="Unplaced"/>
</dbReference>
<dbReference type="InterPro" id="IPR001849">
    <property type="entry name" value="PH_domain"/>
</dbReference>
<feature type="compositionally biased region" description="Basic and acidic residues" evidence="2">
    <location>
        <begin position="644"/>
        <end position="653"/>
    </location>
</feature>
<evidence type="ECO:0000313" key="5">
    <source>
        <dbReference type="RefSeq" id="XP_020850750.1"/>
    </source>
</evidence>
<feature type="domain" description="PH" evidence="3">
    <location>
        <begin position="67"/>
        <end position="188"/>
    </location>
</feature>
<proteinExistence type="inferred from homology"/>
<evidence type="ECO:0000256" key="1">
    <source>
        <dbReference type="ARBA" id="ARBA00010251"/>
    </source>
</evidence>
<keyword evidence="4" id="KW-1185">Reference proteome</keyword>
<dbReference type="AlphaFoldDB" id="A0A6P5KXM5"/>
<dbReference type="PROSITE" id="PS50003">
    <property type="entry name" value="PH_DOMAIN"/>
    <property type="match status" value="1"/>
</dbReference>
<dbReference type="Gene3D" id="2.30.29.30">
    <property type="entry name" value="Pleckstrin-homology domain (PH domain)/Phosphotyrosine-binding domain (PTB)"/>
    <property type="match status" value="1"/>
</dbReference>
<dbReference type="SUPFAM" id="SSF50729">
    <property type="entry name" value="PH domain-like"/>
    <property type="match status" value="1"/>
</dbReference>
<accession>A0A6P5KXM5</accession>
<dbReference type="InterPro" id="IPR059060">
    <property type="entry name" value="Niban_1/2/3_dom"/>
</dbReference>
<feature type="region of interest" description="Disordered" evidence="2">
    <location>
        <begin position="618"/>
        <end position="653"/>
    </location>
</feature>
<reference evidence="5" key="1">
    <citation type="submission" date="2025-08" db="UniProtKB">
        <authorList>
            <consortium name="RefSeq"/>
        </authorList>
    </citation>
    <scope>IDENTIFICATION</scope>
    <source>
        <tissue evidence="5">Spleen</tissue>
    </source>
</reference>
<protein>
    <submittedName>
        <fullName evidence="5">Niban-like protein 2 isoform X1</fullName>
    </submittedName>
</protein>
<evidence type="ECO:0000256" key="2">
    <source>
        <dbReference type="SAM" id="MobiDB-lite"/>
    </source>
</evidence>
<dbReference type="InterPro" id="IPR026088">
    <property type="entry name" value="Niban-like"/>
</dbReference>
<dbReference type="InParanoid" id="A0A6P5KXM5"/>
<dbReference type="GeneID" id="110214273"/>
<dbReference type="PANTHER" id="PTHR14392">
    <property type="entry name" value="NIBAN FAMILY MEMBER"/>
    <property type="match status" value="1"/>
</dbReference>
<organism evidence="4 5">
    <name type="scientific">Phascolarctos cinereus</name>
    <name type="common">Koala</name>
    <dbReference type="NCBI Taxonomy" id="38626"/>
    <lineage>
        <taxon>Eukaryota</taxon>
        <taxon>Metazoa</taxon>
        <taxon>Chordata</taxon>
        <taxon>Craniata</taxon>
        <taxon>Vertebrata</taxon>
        <taxon>Euteleostomi</taxon>
        <taxon>Mammalia</taxon>
        <taxon>Metatheria</taxon>
        <taxon>Diprotodontia</taxon>
        <taxon>Phascolarctidae</taxon>
        <taxon>Phascolarctos</taxon>
    </lineage>
</organism>
<sequence length="738" mass="84346">MGAQSSSHLGERQCRYLRGRTGAFLNHFMPHYRRQLAMAFLRQISREMTPQGQTGFQLLKSEKPPRAVMHEGILTHLQGTSPKWRESYYVLRGDSSLVWFGSKEEQKCGEEPQGSVALTGYTLVASWRECLYQGSTGNHSIQDPDPIIEPPLGFPIYLCHPFRQPLCLCMDTVESQDSWRSFLRDGIRRRGTVLQRKESPDMEAFLDAVKSYRQEKGIYGVDNLLLGTEAEVLTNLLMRDLLPKLRAQKPAMLRGVESRRKWAWRRFLDEVYVLVLKLVSSELQNFHQEKEELQKELEKKIRPEADQMLALSNQIAQKLQTMVCGPAESSLCREVKPQLAWVMEELLRPVRQGLGMIGTLLVHRLDSLLRNVQRSRVVAVLKEEEEAGSILHHKPSGIRVCSLGDMPWDLELMQPCYQKAELYWDSLQALKERFGFQGTKNLVFSAQDLMQQLMENAVYTFQQLSAQHVSSATRRRQVICMLEKVKGRVLKKFESDSSFAQKRFVQEWLVQIFLPYLLRRLELGCKLELHKYEKYVFADYSHIITIENIYEDVVLNFLNQKVNAGMDRAAELRSFQPGEKKEVTAETSTHAALSTWNLEDIHSTLQWDPDPCQDHLQNSHCEGGQEEAGRRNGGTCATQWPPESLDKDPDESERSVLSEGLTIAMDMDIFQTDLLEMDMKGNGSLIEWSQPTELLKSPRPEREPAADGIYSNVAVKTLPGVLGKGRAVVTETLEGEVL</sequence>
<dbReference type="CTD" id="199786"/>
<gene>
    <name evidence="5" type="primary">FAM129C</name>
</gene>
<evidence type="ECO:0000313" key="4">
    <source>
        <dbReference type="Proteomes" id="UP000515140"/>
    </source>
</evidence>
<dbReference type="PANTHER" id="PTHR14392:SF4">
    <property type="entry name" value="PROTEIN NIBAN 3"/>
    <property type="match status" value="1"/>
</dbReference>
<dbReference type="Pfam" id="PF26089">
    <property type="entry name" value="PH_Niban2"/>
    <property type="match status" value="1"/>
</dbReference>
<dbReference type="Pfam" id="PF26086">
    <property type="entry name" value="Niban2"/>
    <property type="match status" value="1"/>
</dbReference>
<comment type="similarity">
    <text evidence="1">Belongs to the Niban family.</text>
</comment>